<dbReference type="Gene3D" id="3.10.350.10">
    <property type="entry name" value="LysM domain"/>
    <property type="match status" value="1"/>
</dbReference>
<dbReference type="OrthoDB" id="370541at2"/>
<dbReference type="PANTHER" id="PTHR34700:SF4">
    <property type="entry name" value="PHAGE-LIKE ELEMENT PBSX PROTEIN XKDP"/>
    <property type="match status" value="1"/>
</dbReference>
<dbReference type="AlphaFoldDB" id="A0A4S4NS35"/>
<feature type="domain" description="LysM" evidence="1">
    <location>
        <begin position="74"/>
        <end position="123"/>
    </location>
</feature>
<dbReference type="Proteomes" id="UP000308528">
    <property type="component" value="Unassembled WGS sequence"/>
</dbReference>
<organism evidence="2 3">
    <name type="scientific">Neolewinella litorea</name>
    <dbReference type="NCBI Taxonomy" id="2562452"/>
    <lineage>
        <taxon>Bacteria</taxon>
        <taxon>Pseudomonadati</taxon>
        <taxon>Bacteroidota</taxon>
        <taxon>Saprospiria</taxon>
        <taxon>Saprospirales</taxon>
        <taxon>Lewinellaceae</taxon>
        <taxon>Neolewinella</taxon>
    </lineage>
</organism>
<dbReference type="InterPro" id="IPR018392">
    <property type="entry name" value="LysM"/>
</dbReference>
<evidence type="ECO:0000313" key="3">
    <source>
        <dbReference type="Proteomes" id="UP000308528"/>
    </source>
</evidence>
<dbReference type="SMART" id="SM00257">
    <property type="entry name" value="LysM"/>
    <property type="match status" value="1"/>
</dbReference>
<gene>
    <name evidence="2" type="ORF">E4021_05545</name>
</gene>
<dbReference type="InterPro" id="IPR052196">
    <property type="entry name" value="Bact_Kbp"/>
</dbReference>
<protein>
    <submittedName>
        <fullName evidence="2">LysM peptidoglycan-binding domain-containing protein</fullName>
    </submittedName>
</protein>
<dbReference type="Pfam" id="PF01476">
    <property type="entry name" value="LysM"/>
    <property type="match status" value="1"/>
</dbReference>
<dbReference type="SUPFAM" id="SSF54106">
    <property type="entry name" value="LysM domain"/>
    <property type="match status" value="1"/>
</dbReference>
<evidence type="ECO:0000259" key="1">
    <source>
        <dbReference type="PROSITE" id="PS51782"/>
    </source>
</evidence>
<dbReference type="CDD" id="cd00118">
    <property type="entry name" value="LysM"/>
    <property type="match status" value="1"/>
</dbReference>
<sequence length="132" mass="15077">MNLQQKYRSVLNMSEEMNARNATVKEVAGKLHLGATVETQRQKDLIWDEIKRVGGENPHDIQADIKVTNTEYYTKHTVEKGDSLSKMAKTYYGDPMDYKRIFNANTDVLDNPNMIYPGQTLVIPFPEGRTPV</sequence>
<proteinExistence type="predicted"/>
<dbReference type="InterPro" id="IPR036779">
    <property type="entry name" value="LysM_dom_sf"/>
</dbReference>
<keyword evidence="3" id="KW-1185">Reference proteome</keyword>
<evidence type="ECO:0000313" key="2">
    <source>
        <dbReference type="EMBL" id="THH42045.1"/>
    </source>
</evidence>
<accession>A0A4S4NS35</accession>
<dbReference type="EMBL" id="SRSF01000001">
    <property type="protein sequence ID" value="THH42045.1"/>
    <property type="molecule type" value="Genomic_DNA"/>
</dbReference>
<name>A0A4S4NS35_9BACT</name>
<reference evidence="2 3" key="1">
    <citation type="submission" date="2019-04" db="EMBL/GenBank/DDBJ databases">
        <title>Lewinella litorea sp. nov., isolated from a marine sand.</title>
        <authorList>
            <person name="Yoon J.-H."/>
        </authorList>
    </citation>
    <scope>NUCLEOTIDE SEQUENCE [LARGE SCALE GENOMIC DNA]</scope>
    <source>
        <strain evidence="2 3">HSMS-39</strain>
    </source>
</reference>
<dbReference type="RefSeq" id="WP_136457124.1">
    <property type="nucleotide sequence ID" value="NZ_SRSF01000001.1"/>
</dbReference>
<dbReference type="PANTHER" id="PTHR34700">
    <property type="entry name" value="POTASSIUM BINDING PROTEIN KBP"/>
    <property type="match status" value="1"/>
</dbReference>
<comment type="caution">
    <text evidence="2">The sequence shown here is derived from an EMBL/GenBank/DDBJ whole genome shotgun (WGS) entry which is preliminary data.</text>
</comment>
<dbReference type="PROSITE" id="PS51782">
    <property type="entry name" value="LYSM"/>
    <property type="match status" value="1"/>
</dbReference>